<proteinExistence type="predicted"/>
<feature type="domain" description="BHLH" evidence="7">
    <location>
        <begin position="256"/>
        <end position="336"/>
    </location>
</feature>
<evidence type="ECO:0000256" key="2">
    <source>
        <dbReference type="ARBA" id="ARBA00023015"/>
    </source>
</evidence>
<sequence>MTITTTSANDSNKSHWSVDCAMEEDHLNFTDTLSQSFLSPLSTNLQDLDEMDYPAALGKKKLTQPLPVFEESPSDYSLPSMGDNSIYDDFNNSPHTLNGGTTFVGPMDIHHHSQRHSMLAGGSKQYNMLHLQQQSIYHPSPLPQPSGHALNPDYPSSSTSLSSITSNHTGATASSGFPMSAPANIGYDFHMNGRSMETSLESPSTNITSQGHMTLPPQQQRYQYQQQQHLADLSQSVEDDYSMQVNLQAMMEKRRRRRESHNAVERRRRENINDRIHELGCLLPESMLEEITNANNPGGPSPTTTSVGGDYNSNSNITKPNKGAILRKSVDHIRLLQQEASTYRQRIKELELILEQCNASKQGK</sequence>
<dbReference type="SMART" id="SM00353">
    <property type="entry name" value="HLH"/>
    <property type="match status" value="1"/>
</dbReference>
<keyword evidence="2" id="KW-0805">Transcription regulation</keyword>
<keyword evidence="5" id="KW-0175">Coiled coil</keyword>
<dbReference type="PANTHER" id="PTHR46117">
    <property type="entry name" value="FI24210P1"/>
    <property type="match status" value="1"/>
</dbReference>
<dbReference type="AlphaFoldDB" id="A0A1X2IZB9"/>
<accession>A0A1X2IZB9</accession>
<dbReference type="InterPro" id="IPR036638">
    <property type="entry name" value="HLH_DNA-bd_sf"/>
</dbReference>
<evidence type="ECO:0000256" key="6">
    <source>
        <dbReference type="SAM" id="MobiDB-lite"/>
    </source>
</evidence>
<reference evidence="8 9" key="1">
    <citation type="submission" date="2016-07" db="EMBL/GenBank/DDBJ databases">
        <title>Pervasive Adenine N6-methylation of Active Genes in Fungi.</title>
        <authorList>
            <consortium name="DOE Joint Genome Institute"/>
            <person name="Mondo S.J."/>
            <person name="Dannebaum R.O."/>
            <person name="Kuo R.C."/>
            <person name="Labutti K."/>
            <person name="Haridas S."/>
            <person name="Kuo A."/>
            <person name="Salamov A."/>
            <person name="Ahrendt S.R."/>
            <person name="Lipzen A."/>
            <person name="Sullivan W."/>
            <person name="Andreopoulos W.B."/>
            <person name="Clum A."/>
            <person name="Lindquist E."/>
            <person name="Daum C."/>
            <person name="Ramamoorthy G.K."/>
            <person name="Gryganskyi A."/>
            <person name="Culley D."/>
            <person name="Magnuson J.K."/>
            <person name="James T.Y."/>
            <person name="O'Malley M.A."/>
            <person name="Stajich J.E."/>
            <person name="Spatafora J.W."/>
            <person name="Visel A."/>
            <person name="Grigoriev I.V."/>
        </authorList>
    </citation>
    <scope>NUCLEOTIDE SEQUENCE [LARGE SCALE GENOMIC DNA]</scope>
    <source>
        <strain evidence="8 9">NRRL 1336</strain>
    </source>
</reference>
<evidence type="ECO:0000256" key="3">
    <source>
        <dbReference type="ARBA" id="ARBA00023163"/>
    </source>
</evidence>
<dbReference type="InterPro" id="IPR011598">
    <property type="entry name" value="bHLH_dom"/>
</dbReference>
<feature type="region of interest" description="Disordered" evidence="6">
    <location>
        <begin position="137"/>
        <end position="178"/>
    </location>
</feature>
<feature type="region of interest" description="Disordered" evidence="6">
    <location>
        <begin position="292"/>
        <end position="322"/>
    </location>
</feature>
<evidence type="ECO:0000256" key="4">
    <source>
        <dbReference type="ARBA" id="ARBA00023242"/>
    </source>
</evidence>
<comment type="caution">
    <text evidence="8">The sequence shown here is derived from an EMBL/GenBank/DDBJ whole genome shotgun (WGS) entry which is preliminary data.</text>
</comment>
<dbReference type="InterPro" id="IPR051732">
    <property type="entry name" value="USF"/>
</dbReference>
<dbReference type="PROSITE" id="PS50888">
    <property type="entry name" value="BHLH"/>
    <property type="match status" value="1"/>
</dbReference>
<dbReference type="GO" id="GO:0046983">
    <property type="term" value="F:protein dimerization activity"/>
    <property type="evidence" value="ECO:0007669"/>
    <property type="project" value="InterPro"/>
</dbReference>
<feature type="compositionally biased region" description="Polar residues" evidence="6">
    <location>
        <begin position="167"/>
        <end position="177"/>
    </location>
</feature>
<dbReference type="Gene3D" id="4.10.280.10">
    <property type="entry name" value="Helix-loop-helix DNA-binding domain"/>
    <property type="match status" value="1"/>
</dbReference>
<dbReference type="GO" id="GO:0000981">
    <property type="term" value="F:DNA-binding transcription factor activity, RNA polymerase II-specific"/>
    <property type="evidence" value="ECO:0007669"/>
    <property type="project" value="TreeGrafter"/>
</dbReference>
<feature type="coiled-coil region" evidence="5">
    <location>
        <begin position="333"/>
        <end position="360"/>
    </location>
</feature>
<feature type="compositionally biased region" description="Low complexity" evidence="6">
    <location>
        <begin position="156"/>
        <end position="166"/>
    </location>
</feature>
<dbReference type="EMBL" id="MCGE01000002">
    <property type="protein sequence ID" value="ORZ24653.1"/>
    <property type="molecule type" value="Genomic_DNA"/>
</dbReference>
<dbReference type="Proteomes" id="UP000193560">
    <property type="component" value="Unassembled WGS sequence"/>
</dbReference>
<keyword evidence="8" id="KW-0238">DNA-binding</keyword>
<dbReference type="PANTHER" id="PTHR46117:SF3">
    <property type="entry name" value="FI24210P1"/>
    <property type="match status" value="1"/>
</dbReference>
<dbReference type="GO" id="GO:0005634">
    <property type="term" value="C:nucleus"/>
    <property type="evidence" value="ECO:0007669"/>
    <property type="project" value="UniProtKB-SubCell"/>
</dbReference>
<dbReference type="Pfam" id="PF00010">
    <property type="entry name" value="HLH"/>
    <property type="match status" value="1"/>
</dbReference>
<gene>
    <name evidence="8" type="ORF">BCR42DRAFT_403377</name>
</gene>
<dbReference type="SUPFAM" id="SSF47459">
    <property type="entry name" value="HLH, helix-loop-helix DNA-binding domain"/>
    <property type="match status" value="1"/>
</dbReference>
<organism evidence="8 9">
    <name type="scientific">Absidia repens</name>
    <dbReference type="NCBI Taxonomy" id="90262"/>
    <lineage>
        <taxon>Eukaryota</taxon>
        <taxon>Fungi</taxon>
        <taxon>Fungi incertae sedis</taxon>
        <taxon>Mucoromycota</taxon>
        <taxon>Mucoromycotina</taxon>
        <taxon>Mucoromycetes</taxon>
        <taxon>Mucorales</taxon>
        <taxon>Cunninghamellaceae</taxon>
        <taxon>Absidia</taxon>
    </lineage>
</organism>
<evidence type="ECO:0000259" key="7">
    <source>
        <dbReference type="PROSITE" id="PS50888"/>
    </source>
</evidence>
<keyword evidence="3" id="KW-0804">Transcription</keyword>
<feature type="compositionally biased region" description="Low complexity" evidence="6">
    <location>
        <begin position="292"/>
        <end position="309"/>
    </location>
</feature>
<keyword evidence="9" id="KW-1185">Reference proteome</keyword>
<evidence type="ECO:0000313" key="9">
    <source>
        <dbReference type="Proteomes" id="UP000193560"/>
    </source>
</evidence>
<evidence type="ECO:0000313" key="8">
    <source>
        <dbReference type="EMBL" id="ORZ24653.1"/>
    </source>
</evidence>
<keyword evidence="4" id="KW-0539">Nucleus</keyword>
<protein>
    <submittedName>
        <fullName evidence="8">Helix-loop-helix DNA-binding domain-domain-containing protein</fullName>
    </submittedName>
</protein>
<dbReference type="STRING" id="90262.A0A1X2IZB9"/>
<dbReference type="GO" id="GO:0000978">
    <property type="term" value="F:RNA polymerase II cis-regulatory region sequence-specific DNA binding"/>
    <property type="evidence" value="ECO:0007669"/>
    <property type="project" value="TreeGrafter"/>
</dbReference>
<comment type="subcellular location">
    <subcellularLocation>
        <location evidence="1">Nucleus</location>
    </subcellularLocation>
</comment>
<dbReference type="OrthoDB" id="690068at2759"/>
<evidence type="ECO:0000256" key="5">
    <source>
        <dbReference type="SAM" id="Coils"/>
    </source>
</evidence>
<evidence type="ECO:0000256" key="1">
    <source>
        <dbReference type="ARBA" id="ARBA00004123"/>
    </source>
</evidence>
<name>A0A1X2IZB9_9FUNG</name>